<evidence type="ECO:0000259" key="1">
    <source>
        <dbReference type="PROSITE" id="PS51038"/>
    </source>
</evidence>
<gene>
    <name evidence="2" type="ORF">NEMBOFW57_006233</name>
</gene>
<reference evidence="2" key="1">
    <citation type="submission" date="2023-02" db="EMBL/GenBank/DDBJ databases">
        <authorList>
            <person name="Palmer J.M."/>
        </authorList>
    </citation>
    <scope>NUCLEOTIDE SEQUENCE</scope>
    <source>
        <strain evidence="2">FW57</strain>
    </source>
</reference>
<accession>A0AAD4EYD1</accession>
<sequence>MPSLHEDDMTECPFTITIIDPNRKGHRRTENDGECAARRCGQQISPFEPWGKFRTYDTMDLSYQVNPPDRWAEMTRYRSFDRSFVYVANDRSIAEQKATDKDESMQPRKESEADWVAYILEIRASDSDHVYVRIYWMYRPDDLPRGTIDGMRVIQGRQSYHGMDELIASNHSK</sequence>
<dbReference type="Gene3D" id="2.30.30.490">
    <property type="match status" value="1"/>
</dbReference>
<evidence type="ECO:0000313" key="3">
    <source>
        <dbReference type="Proteomes" id="UP001197093"/>
    </source>
</evidence>
<organism evidence="2 3">
    <name type="scientific">Staphylotrichum longicolle</name>
    <dbReference type="NCBI Taxonomy" id="669026"/>
    <lineage>
        <taxon>Eukaryota</taxon>
        <taxon>Fungi</taxon>
        <taxon>Dikarya</taxon>
        <taxon>Ascomycota</taxon>
        <taxon>Pezizomycotina</taxon>
        <taxon>Sordariomycetes</taxon>
        <taxon>Sordariomycetidae</taxon>
        <taxon>Sordariales</taxon>
        <taxon>Chaetomiaceae</taxon>
        <taxon>Staphylotrichum</taxon>
    </lineage>
</organism>
<dbReference type="PROSITE" id="PS51038">
    <property type="entry name" value="BAH"/>
    <property type="match status" value="1"/>
</dbReference>
<evidence type="ECO:0000313" key="2">
    <source>
        <dbReference type="EMBL" id="KAG7289856.1"/>
    </source>
</evidence>
<name>A0AAD4EYD1_9PEZI</name>
<feature type="domain" description="BAH" evidence="1">
    <location>
        <begin position="94"/>
        <end position="173"/>
    </location>
</feature>
<protein>
    <recommendedName>
        <fullName evidence="1">BAH domain-containing protein</fullName>
    </recommendedName>
</protein>
<dbReference type="EMBL" id="JAHCVI010000002">
    <property type="protein sequence ID" value="KAG7289856.1"/>
    <property type="molecule type" value="Genomic_DNA"/>
</dbReference>
<dbReference type="PANTHER" id="PTHR46364">
    <property type="entry name" value="OS08G0421900 PROTEIN"/>
    <property type="match status" value="1"/>
</dbReference>
<dbReference type="InterPro" id="IPR043151">
    <property type="entry name" value="BAH_sf"/>
</dbReference>
<proteinExistence type="predicted"/>
<dbReference type="InterPro" id="IPR001025">
    <property type="entry name" value="BAH_dom"/>
</dbReference>
<dbReference type="AlphaFoldDB" id="A0AAD4EYD1"/>
<keyword evidence="3" id="KW-1185">Reference proteome</keyword>
<comment type="caution">
    <text evidence="2">The sequence shown here is derived from an EMBL/GenBank/DDBJ whole genome shotgun (WGS) entry which is preliminary data.</text>
</comment>
<dbReference type="GO" id="GO:0003682">
    <property type="term" value="F:chromatin binding"/>
    <property type="evidence" value="ECO:0007669"/>
    <property type="project" value="InterPro"/>
</dbReference>
<dbReference type="Proteomes" id="UP001197093">
    <property type="component" value="Unassembled WGS sequence"/>
</dbReference>